<dbReference type="Proteomes" id="UP000295375">
    <property type="component" value="Unassembled WGS sequence"/>
</dbReference>
<dbReference type="RefSeq" id="WP_133593567.1">
    <property type="nucleotide sequence ID" value="NZ_CP037953.1"/>
</dbReference>
<dbReference type="PANTHER" id="PTHR38603:SF1">
    <property type="entry name" value="CHAPERONE NAPD"/>
    <property type="match status" value="1"/>
</dbReference>
<dbReference type="Gene3D" id="3.30.70.920">
    <property type="match status" value="1"/>
</dbReference>
<evidence type="ECO:0000256" key="3">
    <source>
        <dbReference type="ARBA" id="ARBA00023186"/>
    </source>
</evidence>
<dbReference type="HAMAP" id="MF_02200">
    <property type="entry name" value="NapD"/>
    <property type="match status" value="1"/>
</dbReference>
<comment type="similarity">
    <text evidence="4">Belongs to the NapD family.</text>
</comment>
<evidence type="ECO:0000313" key="6">
    <source>
        <dbReference type="Proteomes" id="UP000295375"/>
    </source>
</evidence>
<dbReference type="AlphaFoldDB" id="A0A4R6UCB9"/>
<evidence type="ECO:0000313" key="5">
    <source>
        <dbReference type="EMBL" id="TDQ43622.1"/>
    </source>
</evidence>
<keyword evidence="2 4" id="KW-0963">Cytoplasm</keyword>
<dbReference type="InterPro" id="IPR005623">
    <property type="entry name" value="Chaperone_NapD_NO3_reduct"/>
</dbReference>
<proteinExistence type="inferred from homology"/>
<comment type="subcellular location">
    <subcellularLocation>
        <location evidence="1 4">Cytoplasm</location>
    </subcellularLocation>
</comment>
<reference evidence="5 6" key="1">
    <citation type="submission" date="2019-03" db="EMBL/GenBank/DDBJ databases">
        <title>Genomic Encyclopedia of Type Strains, Phase IV (KMG-IV): sequencing the most valuable type-strain genomes for metagenomic binning, comparative biology and taxonomic classification.</title>
        <authorList>
            <person name="Goeker M."/>
        </authorList>
    </citation>
    <scope>NUCLEOTIDE SEQUENCE [LARGE SCALE GENOMIC DNA]</scope>
    <source>
        <strain evidence="5 6">DSM 103792</strain>
    </source>
</reference>
<dbReference type="Pfam" id="PF03927">
    <property type="entry name" value="NapD"/>
    <property type="match status" value="1"/>
</dbReference>
<dbReference type="PANTHER" id="PTHR38603">
    <property type="entry name" value="CHAPERONE NAPD"/>
    <property type="match status" value="1"/>
</dbReference>
<comment type="caution">
    <text evidence="5">The sequence shown here is derived from an EMBL/GenBank/DDBJ whole genome shotgun (WGS) entry which is preliminary data.</text>
</comment>
<evidence type="ECO:0000256" key="4">
    <source>
        <dbReference type="HAMAP-Rule" id="MF_02200"/>
    </source>
</evidence>
<sequence length="93" mass="9936">MSNNRSDAVHIASFVIYLKPEHIAAASAELLAMSGVEIAQTDTTGKLIVVLETDSDAGVARFLDLAHQLPGVAAVNFVYHQSENETELAKEIA</sequence>
<evidence type="ECO:0000256" key="1">
    <source>
        <dbReference type="ARBA" id="ARBA00004496"/>
    </source>
</evidence>
<comment type="function">
    <text evidence="4">Chaperone for NapA, the catalytic subunit of the periplasmic nitrate reductase. It binds directly and specifically to the twin-arginine signal peptide of NapA, preventing premature interaction with the Tat translocase and premature export.</text>
</comment>
<dbReference type="EMBL" id="SNYM01000028">
    <property type="protein sequence ID" value="TDQ43622.1"/>
    <property type="molecule type" value="Genomic_DNA"/>
</dbReference>
<dbReference type="GO" id="GO:0005048">
    <property type="term" value="F:signal sequence binding"/>
    <property type="evidence" value="ECO:0007669"/>
    <property type="project" value="UniProtKB-UniRule"/>
</dbReference>
<comment type="subunit">
    <text evidence="4">Interacts with the cytoplasmic NapA precursor.</text>
</comment>
<protein>
    <recommendedName>
        <fullName evidence="4">Chaperone NapD</fullName>
    </recommendedName>
    <alternativeName>
        <fullName evidence="4">NapA signal peptide-binding chaperone NapD</fullName>
    </alternativeName>
</protein>
<accession>A0A4R6UCB9</accession>
<dbReference type="GO" id="GO:0051224">
    <property type="term" value="P:negative regulation of protein transport"/>
    <property type="evidence" value="ECO:0007669"/>
    <property type="project" value="UniProtKB-UniRule"/>
</dbReference>
<organism evidence="5 6">
    <name type="scientific">Permianibacter aggregans</name>
    <dbReference type="NCBI Taxonomy" id="1510150"/>
    <lineage>
        <taxon>Bacteria</taxon>
        <taxon>Pseudomonadati</taxon>
        <taxon>Pseudomonadota</taxon>
        <taxon>Gammaproteobacteria</taxon>
        <taxon>Pseudomonadales</taxon>
        <taxon>Pseudomonadaceae</taxon>
        <taxon>Permianibacter</taxon>
    </lineage>
</organism>
<keyword evidence="6" id="KW-1185">Reference proteome</keyword>
<gene>
    <name evidence="4" type="primary">napD</name>
    <name evidence="5" type="ORF">EV696_12822</name>
</gene>
<name>A0A4R6UCB9_9GAMM</name>
<keyword evidence="3 4" id="KW-0143">Chaperone</keyword>
<dbReference type="GO" id="GO:0005737">
    <property type="term" value="C:cytoplasm"/>
    <property type="evidence" value="ECO:0007669"/>
    <property type="project" value="UniProtKB-SubCell"/>
</dbReference>
<evidence type="ECO:0000256" key="2">
    <source>
        <dbReference type="ARBA" id="ARBA00022490"/>
    </source>
</evidence>